<accession>D2VHS1</accession>
<dbReference type="GeneID" id="8862239"/>
<dbReference type="OrthoDB" id="10260504at2759"/>
<dbReference type="Proteomes" id="UP000006671">
    <property type="component" value="Unassembled WGS sequence"/>
</dbReference>
<organism evidence="2">
    <name type="scientific">Naegleria gruberi</name>
    <name type="common">Amoeba</name>
    <dbReference type="NCBI Taxonomy" id="5762"/>
    <lineage>
        <taxon>Eukaryota</taxon>
        <taxon>Discoba</taxon>
        <taxon>Heterolobosea</taxon>
        <taxon>Tetramitia</taxon>
        <taxon>Eutetramitia</taxon>
        <taxon>Vahlkampfiidae</taxon>
        <taxon>Naegleria</taxon>
    </lineage>
</organism>
<dbReference type="EMBL" id="GG738872">
    <property type="protein sequence ID" value="EFC43722.1"/>
    <property type="molecule type" value="Genomic_DNA"/>
</dbReference>
<dbReference type="KEGG" id="ngr:NAEGRDRAFT_49642"/>
<dbReference type="AlphaFoldDB" id="D2VHS1"/>
<name>D2VHS1_NAEGR</name>
<gene>
    <name evidence="1" type="ORF">NAEGRDRAFT_49642</name>
</gene>
<sequence length="326" mass="38644">MGQYEQAFRCFVLNSHLYPTNLNNIQSLQSCIIEGSQVRDFESGQLARKTNIEENRSLKELQLRQLMVNPSDFELRVFFLRKLIDKYLGATKRDEKRELESQIYKFVLDYFNRKYISKIVNIQANYSMLNMEQVQEFKMIIEMLQQNKLERYALELNRLVIKLAPSLDPQLFLSQYDLYLKFDDYLNAFKSYSHFMYLTGNNSIESYAICGECLEKAGYYHKAIIAFWQCHLLQQQELMTYRQQEQPKDFDSEIDETTTTPISNNSSTEEKIAQYDKKSLKYLFHIKQSIVPKLKSSTIPLTTEQQEIVERIIQITELENDYSINN</sequence>
<protein>
    <submittedName>
        <fullName evidence="1">Predicted protein</fullName>
    </submittedName>
</protein>
<dbReference type="RefSeq" id="XP_002676466.1">
    <property type="nucleotide sequence ID" value="XM_002676420.1"/>
</dbReference>
<keyword evidence="2" id="KW-1185">Reference proteome</keyword>
<evidence type="ECO:0000313" key="1">
    <source>
        <dbReference type="EMBL" id="EFC43722.1"/>
    </source>
</evidence>
<evidence type="ECO:0000313" key="2">
    <source>
        <dbReference type="Proteomes" id="UP000006671"/>
    </source>
</evidence>
<dbReference type="InParanoid" id="D2VHS1"/>
<reference evidence="1 2" key="1">
    <citation type="journal article" date="2010" name="Cell">
        <title>The genome of Naegleria gruberi illuminates early eukaryotic versatility.</title>
        <authorList>
            <person name="Fritz-Laylin L.K."/>
            <person name="Prochnik S.E."/>
            <person name="Ginger M.L."/>
            <person name="Dacks J.B."/>
            <person name="Carpenter M.L."/>
            <person name="Field M.C."/>
            <person name="Kuo A."/>
            <person name="Paredez A."/>
            <person name="Chapman J."/>
            <person name="Pham J."/>
            <person name="Shu S."/>
            <person name="Neupane R."/>
            <person name="Cipriano M."/>
            <person name="Mancuso J."/>
            <person name="Tu H."/>
            <person name="Salamov A."/>
            <person name="Lindquist E."/>
            <person name="Shapiro H."/>
            <person name="Lucas S."/>
            <person name="Grigoriev I.V."/>
            <person name="Cande W.Z."/>
            <person name="Fulton C."/>
            <person name="Rokhsar D.S."/>
            <person name="Dawson S.C."/>
        </authorList>
    </citation>
    <scope>NUCLEOTIDE SEQUENCE [LARGE SCALE GENOMIC DNA]</scope>
    <source>
        <strain evidence="1 2">NEG-M</strain>
    </source>
</reference>
<dbReference type="VEuPathDB" id="AmoebaDB:NAEGRDRAFT_49642"/>
<proteinExistence type="predicted"/>
<dbReference type="OMA" id="IAFWQCH"/>